<dbReference type="AlphaFoldDB" id="A0A251X8I6"/>
<evidence type="ECO:0000259" key="1">
    <source>
        <dbReference type="Pfam" id="PF14261"/>
    </source>
</evidence>
<name>A0A251X8I6_9GAMM</name>
<reference evidence="2 3" key="1">
    <citation type="submission" date="2016-12" db="EMBL/GenBank/DDBJ databases">
        <title>Thioflexothrix psekupsii D3 genome sequencing and assembly.</title>
        <authorList>
            <person name="Fomenkov A."/>
            <person name="Vincze T."/>
            <person name="Grabovich M."/>
            <person name="Anton B.P."/>
            <person name="Dubinina G."/>
            <person name="Orlova M."/>
            <person name="Belousova E."/>
            <person name="Roberts R.J."/>
        </authorList>
    </citation>
    <scope>NUCLEOTIDE SEQUENCE [LARGE SCALE GENOMIC DNA]</scope>
    <source>
        <strain evidence="2">D3</strain>
    </source>
</reference>
<sequence>MELFLLNRFRKLSNEEVINMLNLNLMDTQAGQDIYHMGMTEGERKGQTNGERGIFMRLLKKRFGKLPYSVESKIENATSAQLEQWALNILDAKTMEDVFQN</sequence>
<keyword evidence="3" id="KW-1185">Reference proteome</keyword>
<accession>A0A251X8I6</accession>
<dbReference type="Proteomes" id="UP000194798">
    <property type="component" value="Unassembled WGS sequence"/>
</dbReference>
<comment type="caution">
    <text evidence="2">The sequence shown here is derived from an EMBL/GenBank/DDBJ whole genome shotgun (WGS) entry which is preliminary data.</text>
</comment>
<gene>
    <name evidence="2" type="ORF">TPSD3_08620</name>
</gene>
<proteinExistence type="predicted"/>
<evidence type="ECO:0000313" key="2">
    <source>
        <dbReference type="EMBL" id="OUD14369.1"/>
    </source>
</evidence>
<organism evidence="2 3">
    <name type="scientific">Thioflexithrix psekupsensis</name>
    <dbReference type="NCBI Taxonomy" id="1570016"/>
    <lineage>
        <taxon>Bacteria</taxon>
        <taxon>Pseudomonadati</taxon>
        <taxon>Pseudomonadota</taxon>
        <taxon>Gammaproteobacteria</taxon>
        <taxon>Thiotrichales</taxon>
        <taxon>Thioflexithrix</taxon>
    </lineage>
</organism>
<protein>
    <recommendedName>
        <fullName evidence="1">DUF4351 domain-containing protein</fullName>
    </recommendedName>
</protein>
<dbReference type="InterPro" id="IPR025587">
    <property type="entry name" value="DUF4351"/>
</dbReference>
<dbReference type="Pfam" id="PF14261">
    <property type="entry name" value="DUF4351"/>
    <property type="match status" value="1"/>
</dbReference>
<dbReference type="EMBL" id="MSLT01000012">
    <property type="protein sequence ID" value="OUD14369.1"/>
    <property type="molecule type" value="Genomic_DNA"/>
</dbReference>
<dbReference type="PANTHER" id="PTHR35586:SF1">
    <property type="entry name" value="SLL1691 PROTEIN"/>
    <property type="match status" value="1"/>
</dbReference>
<evidence type="ECO:0000313" key="3">
    <source>
        <dbReference type="Proteomes" id="UP000194798"/>
    </source>
</evidence>
<dbReference type="PANTHER" id="PTHR35586">
    <property type="entry name" value="SLL1691 PROTEIN"/>
    <property type="match status" value="1"/>
</dbReference>
<feature type="domain" description="DUF4351" evidence="1">
    <location>
        <begin position="45"/>
        <end position="98"/>
    </location>
</feature>